<name>A0A0F7WYB4_CHLPN</name>
<organism evidence="2">
    <name type="scientific">Chlamydia pneumoniae</name>
    <name type="common">Chlamydophila pneumoniae</name>
    <dbReference type="NCBI Taxonomy" id="83558"/>
    <lineage>
        <taxon>Bacteria</taxon>
        <taxon>Pseudomonadati</taxon>
        <taxon>Chlamydiota</taxon>
        <taxon>Chlamydiia</taxon>
        <taxon>Chlamydiales</taxon>
        <taxon>Chlamydiaceae</taxon>
        <taxon>Chlamydia/Chlamydophila group</taxon>
        <taxon>Chlamydia</taxon>
    </lineage>
</organism>
<evidence type="ECO:0000313" key="2">
    <source>
        <dbReference type="EMBL" id="CRI42378.1"/>
    </source>
</evidence>
<sequence>MKKIKQQGNIFGSTTPPINPNENSGVKDQNLFIDQATLSVERNVRIENNLETRDLKVLDTTTSPCEFIVKGNVSAEGSQLNATTLSDGFNIYSKTDVSQTPVCNNISDPQSARDALTFSYYRKTGCQAANLYTYYPGNGYYVAPNTTIETHVAAITSKSVSRNATPDFSRYADIEPVVKLKQVGIYQVTMQLTRWSGQHDGDNSATLILNFVSGNNKTLLCTSDTRGGYSSDRTSVAVTAIFSVTELVSSPPYDYPWINLESTIWMNLMSLSTCVIWFPFPSNFVEVD</sequence>
<feature type="region of interest" description="Disordered" evidence="1">
    <location>
        <begin position="1"/>
        <end position="27"/>
    </location>
</feature>
<proteinExistence type="predicted"/>
<reference evidence="2" key="1">
    <citation type="submission" date="2015-05" db="EMBL/GenBank/DDBJ databases">
        <authorList>
            <person name="Rattei Thomas"/>
        </authorList>
    </citation>
    <scope>NUCLEOTIDE SEQUENCE</scope>
    <source>
        <strain evidence="2">DC9</strain>
    </source>
</reference>
<accession>A0A0F7WYB4</accession>
<protein>
    <submittedName>
        <fullName evidence="2">Uncharacterized protein</fullName>
    </submittedName>
</protein>
<dbReference type="AlphaFoldDB" id="A0A0F7WYB4"/>
<gene>
    <name evidence="2" type="ORF">BN1224_DC9_BH_00110</name>
</gene>
<evidence type="ECO:0000256" key="1">
    <source>
        <dbReference type="SAM" id="MobiDB-lite"/>
    </source>
</evidence>
<dbReference type="EMBL" id="LN847039">
    <property type="protein sequence ID" value="CRI42378.1"/>
    <property type="molecule type" value="Genomic_DNA"/>
</dbReference>